<dbReference type="NCBIfam" id="TIGR04416">
    <property type="entry name" value="group_II_RT_mat"/>
    <property type="match status" value="1"/>
</dbReference>
<dbReference type="Pfam" id="PF08388">
    <property type="entry name" value="GIIM"/>
    <property type="match status" value="1"/>
</dbReference>
<dbReference type="PANTHER" id="PTHR34047">
    <property type="entry name" value="NUCLEAR INTRON MATURASE 1, MITOCHONDRIAL-RELATED"/>
    <property type="match status" value="1"/>
</dbReference>
<sequence length="561" mass="64487">MTQDAAGRSVGTREAWEQLDWKSIRAYVDRLQVRIYQAARRDDIERVRKLQQLLIRSYSAKLLAVRQVTQDNSGKRSPGVDGVAELDPTERLKLAQRLKLRYRASAVRRVWIPKPGKQEKRPLGIPTMRDRATQALMKLALEPEWEARFEPNSYGFRPGRSAHDAVGAIFRALAKKTAHVLDADISACFDRIAHDALLAKLRLKGKMLGQIRAWLRAGAMDGEVFVPANGGTPQGGVISPLLANIALHGMELETKSRLLEDLKRYSAAKGQKGGRDRLLASLSIIRYADDFVVIHESLNIVMKAKQCIEEWLKSVGLELKPEKTRVVHTQNTLESHPPGFDFLGFNVRHYVLKSGRGRKLLIKPSAKGTQRHRDKLAELLRTLRGATQEQVIKALNPRIRGWSNYYRHVVSKQTFSKLDNELHWLLRCWGRHRHPNKTGNWAFTRYWSRETRWAFSVGKLTLYKHADTDIVRHVKVVGDRSLFDGDTAYWTARAIQNSRSPRRARLRAKQENRCARCQGILYWNDPQEIHHVDRDRQNNSLTNTKLVHRHCHDVIHRVEYT</sequence>
<evidence type="ECO:0000313" key="4">
    <source>
        <dbReference type="Proteomes" id="UP000218899"/>
    </source>
</evidence>
<dbReference type="Proteomes" id="UP000218899">
    <property type="component" value="Chromosome"/>
</dbReference>
<dbReference type="Pfam" id="PF00078">
    <property type="entry name" value="RVT_1"/>
    <property type="match status" value="1"/>
</dbReference>
<dbReference type="Pfam" id="PF13655">
    <property type="entry name" value="RVT_N"/>
    <property type="match status" value="1"/>
</dbReference>
<accession>A0A1B4VAH6</accession>
<name>A0A1B4VAH6_9GAMM</name>
<dbReference type="InterPro" id="IPR043502">
    <property type="entry name" value="DNA/RNA_pol_sf"/>
</dbReference>
<keyword evidence="3" id="KW-0808">Transferase</keyword>
<gene>
    <name evidence="3" type="ORF">SVA_0389</name>
</gene>
<keyword evidence="3" id="KW-0548">Nucleotidyltransferase</keyword>
<dbReference type="InterPro" id="IPR051083">
    <property type="entry name" value="GrpII_Intron_Splice-Mob/Def"/>
</dbReference>
<evidence type="ECO:0000313" key="3">
    <source>
        <dbReference type="EMBL" id="BAU46971.1"/>
    </source>
</evidence>
<dbReference type="CDD" id="cd01651">
    <property type="entry name" value="RT_G2_intron"/>
    <property type="match status" value="1"/>
</dbReference>
<evidence type="ECO:0000256" key="1">
    <source>
        <dbReference type="ARBA" id="ARBA00034120"/>
    </source>
</evidence>
<dbReference type="PROSITE" id="PS50878">
    <property type="entry name" value="RT_POL"/>
    <property type="match status" value="1"/>
</dbReference>
<reference evidence="3 4" key="1">
    <citation type="submission" date="2015-08" db="EMBL/GenBank/DDBJ databases">
        <title>Complete genome sequence of Sulfurifustis variabilis.</title>
        <authorList>
            <person name="Miura A."/>
            <person name="Kojima H."/>
            <person name="Fukui M."/>
        </authorList>
    </citation>
    <scope>NUCLEOTIDE SEQUENCE [LARGE SCALE GENOMIC DNA]</scope>
    <source>
        <strain evidence="4">skN76</strain>
    </source>
</reference>
<comment type="similarity">
    <text evidence="1">Belongs to the bacterial reverse transcriptase family.</text>
</comment>
<dbReference type="CDD" id="cd00085">
    <property type="entry name" value="HNHc"/>
    <property type="match status" value="1"/>
</dbReference>
<dbReference type="InterPro" id="IPR025960">
    <property type="entry name" value="RVT_N"/>
</dbReference>
<dbReference type="EMBL" id="AP014936">
    <property type="protein sequence ID" value="BAU46971.1"/>
    <property type="molecule type" value="Genomic_DNA"/>
</dbReference>
<dbReference type="InterPro" id="IPR013597">
    <property type="entry name" value="Mat_intron_G2"/>
</dbReference>
<keyword evidence="4" id="KW-1185">Reference proteome</keyword>
<dbReference type="InterPro" id="IPR003615">
    <property type="entry name" value="HNH_nuc"/>
</dbReference>
<dbReference type="PANTHER" id="PTHR34047:SF10">
    <property type="entry name" value="GROUP II INTRON-ASSOCIATED OPEN READING FRAME"/>
    <property type="match status" value="1"/>
</dbReference>
<dbReference type="GO" id="GO:0003964">
    <property type="term" value="F:RNA-directed DNA polymerase activity"/>
    <property type="evidence" value="ECO:0007669"/>
    <property type="project" value="UniProtKB-KW"/>
</dbReference>
<organism evidence="3 4">
    <name type="scientific">Sulfurifustis variabilis</name>
    <dbReference type="NCBI Taxonomy" id="1675686"/>
    <lineage>
        <taxon>Bacteria</taxon>
        <taxon>Pseudomonadati</taxon>
        <taxon>Pseudomonadota</taxon>
        <taxon>Gammaproteobacteria</taxon>
        <taxon>Acidiferrobacterales</taxon>
        <taxon>Acidiferrobacteraceae</taxon>
        <taxon>Sulfurifustis</taxon>
    </lineage>
</organism>
<dbReference type="InterPro" id="IPR000477">
    <property type="entry name" value="RT_dom"/>
</dbReference>
<keyword evidence="3" id="KW-0695">RNA-directed DNA polymerase</keyword>
<dbReference type="SMART" id="SM00507">
    <property type="entry name" value="HNHc"/>
    <property type="match status" value="1"/>
</dbReference>
<dbReference type="SUPFAM" id="SSF56672">
    <property type="entry name" value="DNA/RNA polymerases"/>
    <property type="match status" value="1"/>
</dbReference>
<proteinExistence type="inferred from homology"/>
<dbReference type="AlphaFoldDB" id="A0A1B4VAH6"/>
<feature type="domain" description="Reverse transcriptase" evidence="2">
    <location>
        <begin position="93"/>
        <end position="347"/>
    </location>
</feature>
<protein>
    <submittedName>
        <fullName evidence="3">RNA-directed DNA polymerase</fullName>
    </submittedName>
</protein>
<dbReference type="InterPro" id="IPR030931">
    <property type="entry name" value="Group_II_RT_mat"/>
</dbReference>
<dbReference type="KEGG" id="sva:SVA_0389"/>
<dbReference type="RefSeq" id="WP_169923926.1">
    <property type="nucleotide sequence ID" value="NZ_AP014936.1"/>
</dbReference>
<evidence type="ECO:0000259" key="2">
    <source>
        <dbReference type="PROSITE" id="PS50878"/>
    </source>
</evidence>